<reference evidence="2 3" key="1">
    <citation type="submission" date="2018-02" db="EMBL/GenBank/DDBJ databases">
        <title>The genomes of Aspergillus section Nigri reveals drivers in fungal speciation.</title>
        <authorList>
            <consortium name="DOE Joint Genome Institute"/>
            <person name="Vesth T.C."/>
            <person name="Nybo J."/>
            <person name="Theobald S."/>
            <person name="Brandl J."/>
            <person name="Frisvad J.C."/>
            <person name="Nielsen K.F."/>
            <person name="Lyhne E.K."/>
            <person name="Kogle M.E."/>
            <person name="Kuo A."/>
            <person name="Riley R."/>
            <person name="Clum A."/>
            <person name="Nolan M."/>
            <person name="Lipzen A."/>
            <person name="Salamov A."/>
            <person name="Henrissat B."/>
            <person name="Wiebenga A."/>
            <person name="De vries R.P."/>
            <person name="Grigoriev I.V."/>
            <person name="Mortensen U.H."/>
            <person name="Andersen M.R."/>
            <person name="Baker S.E."/>
        </authorList>
    </citation>
    <scope>NUCLEOTIDE SEQUENCE [LARGE SCALE GENOMIC DNA]</scope>
    <source>
        <strain evidence="2 3">CBS 115571</strain>
    </source>
</reference>
<name>A0A2V5HXM4_ASPV1</name>
<feature type="compositionally biased region" description="Basic and acidic residues" evidence="1">
    <location>
        <begin position="204"/>
        <end position="229"/>
    </location>
</feature>
<feature type="region of interest" description="Disordered" evidence="1">
    <location>
        <begin position="107"/>
        <end position="170"/>
    </location>
</feature>
<accession>A0A2V5HXM4</accession>
<feature type="region of interest" description="Disordered" evidence="1">
    <location>
        <begin position="1"/>
        <end position="34"/>
    </location>
</feature>
<evidence type="ECO:0000256" key="1">
    <source>
        <dbReference type="SAM" id="MobiDB-lite"/>
    </source>
</evidence>
<feature type="compositionally biased region" description="Low complexity" evidence="1">
    <location>
        <begin position="110"/>
        <end position="128"/>
    </location>
</feature>
<evidence type="ECO:0000313" key="2">
    <source>
        <dbReference type="EMBL" id="PYI21020.1"/>
    </source>
</evidence>
<dbReference type="OMA" id="QSQRFME"/>
<sequence>MPLSSHPPPSMNPTVEEVDDESRPSLGSGSGDVNAAQQQLSWAEVCAQHESLLASHLALLQQVQGEVPSNGDASRLVTNMLERTKKLMMQFKIIKGKFVRNLNAEKTLHSNSGSDPSSSRRTSDSSGNGLRARDRVKRARAEASERDEETNAAVLNAENMSTFADPARHHKRKRLMKVLPGGEDDVRSITPVSIDTEDISEEVQRRLAIRDEQRKKRSNAKAEKRKRDSMTSTGSAPSPGGPTKQPRKRIKAIESYNR</sequence>
<dbReference type="AlphaFoldDB" id="A0A2V5HXM4"/>
<dbReference type="EMBL" id="KZ825120">
    <property type="protein sequence ID" value="PYI21020.1"/>
    <property type="molecule type" value="Genomic_DNA"/>
</dbReference>
<dbReference type="Proteomes" id="UP000249829">
    <property type="component" value="Unassembled WGS sequence"/>
</dbReference>
<evidence type="ECO:0000313" key="3">
    <source>
        <dbReference type="Proteomes" id="UP000249829"/>
    </source>
</evidence>
<organism evidence="2 3">
    <name type="scientific">Aspergillus violaceofuscus (strain CBS 115571)</name>
    <dbReference type="NCBI Taxonomy" id="1450538"/>
    <lineage>
        <taxon>Eukaryota</taxon>
        <taxon>Fungi</taxon>
        <taxon>Dikarya</taxon>
        <taxon>Ascomycota</taxon>
        <taxon>Pezizomycotina</taxon>
        <taxon>Eurotiomycetes</taxon>
        <taxon>Eurotiomycetidae</taxon>
        <taxon>Eurotiales</taxon>
        <taxon>Aspergillaceae</taxon>
        <taxon>Aspergillus</taxon>
    </lineage>
</organism>
<gene>
    <name evidence="2" type="ORF">BO99DRAFT_95652</name>
</gene>
<keyword evidence="3" id="KW-1185">Reference proteome</keyword>
<feature type="region of interest" description="Disordered" evidence="1">
    <location>
        <begin position="204"/>
        <end position="258"/>
    </location>
</feature>
<proteinExistence type="predicted"/>
<feature type="compositionally biased region" description="Pro residues" evidence="1">
    <location>
        <begin position="1"/>
        <end position="11"/>
    </location>
</feature>
<protein>
    <submittedName>
        <fullName evidence="2">Uncharacterized protein</fullName>
    </submittedName>
</protein>